<comment type="function">
    <text evidence="6">Component of the anaphase promoting complex/cyclosome (APC/C), a cell cycle-regulated E3 ubiquitin-protein ligase complex that controls progression through mitosis and the G1 phase of the cell cycle.</text>
</comment>
<dbReference type="GO" id="GO:0051301">
    <property type="term" value="P:cell division"/>
    <property type="evidence" value="ECO:0007669"/>
    <property type="project" value="UniProtKB-KW"/>
</dbReference>
<evidence type="ECO:0000256" key="2">
    <source>
        <dbReference type="ARBA" id="ARBA00022618"/>
    </source>
</evidence>
<comment type="similarity">
    <text evidence="1 6">Belongs to the APC10 family.</text>
</comment>
<evidence type="ECO:0000256" key="4">
    <source>
        <dbReference type="ARBA" id="ARBA00022786"/>
    </source>
</evidence>
<dbReference type="PROSITE" id="PS51284">
    <property type="entry name" value="DOC"/>
    <property type="match status" value="1"/>
</dbReference>
<evidence type="ECO:0000256" key="5">
    <source>
        <dbReference type="ARBA" id="ARBA00023306"/>
    </source>
</evidence>
<dbReference type="SUPFAM" id="SSF49785">
    <property type="entry name" value="Galactose-binding domain-like"/>
    <property type="match status" value="1"/>
</dbReference>
<dbReference type="Pfam" id="PF03256">
    <property type="entry name" value="ANAPC10"/>
    <property type="match status" value="1"/>
</dbReference>
<dbReference type="InterPro" id="IPR004939">
    <property type="entry name" value="APC_su10/DOC_dom"/>
</dbReference>
<evidence type="ECO:0000313" key="8">
    <source>
        <dbReference type="EMBL" id="KAJ2672026.1"/>
    </source>
</evidence>
<name>A0A9W8FYW4_9FUNG</name>
<dbReference type="GO" id="GO:0005680">
    <property type="term" value="C:anaphase-promoting complex"/>
    <property type="evidence" value="ECO:0007669"/>
    <property type="project" value="InterPro"/>
</dbReference>
<evidence type="ECO:0000256" key="3">
    <source>
        <dbReference type="ARBA" id="ARBA00022776"/>
    </source>
</evidence>
<feature type="domain" description="DOC" evidence="7">
    <location>
        <begin position="1"/>
        <end position="172"/>
    </location>
</feature>
<evidence type="ECO:0000256" key="6">
    <source>
        <dbReference type="PIRNR" id="PIRNR028841"/>
    </source>
</evidence>
<dbReference type="InterPro" id="IPR016901">
    <property type="entry name" value="APC10/Doc1"/>
</dbReference>
<accession>A0A9W8FYW4</accession>
<dbReference type="SMART" id="SM01337">
    <property type="entry name" value="APC10"/>
    <property type="match status" value="1"/>
</dbReference>
<dbReference type="OrthoDB" id="24948at2759"/>
<dbReference type="GO" id="GO:0031145">
    <property type="term" value="P:anaphase-promoting complex-dependent catabolic process"/>
    <property type="evidence" value="ECO:0007669"/>
    <property type="project" value="InterPro"/>
</dbReference>
<dbReference type="Gene3D" id="2.60.120.260">
    <property type="entry name" value="Galactose-binding domain-like"/>
    <property type="match status" value="1"/>
</dbReference>
<evidence type="ECO:0000256" key="1">
    <source>
        <dbReference type="ARBA" id="ARBA00006762"/>
    </source>
</evidence>
<keyword evidence="2 6" id="KW-0132">Cell division</keyword>
<keyword evidence="3 6" id="KW-0498">Mitosis</keyword>
<proteinExistence type="inferred from homology"/>
<dbReference type="CDD" id="cd08366">
    <property type="entry name" value="APC10"/>
    <property type="match status" value="1"/>
</dbReference>
<protein>
    <recommendedName>
        <fullName evidence="6">Anaphase-promoting complex subunit 10</fullName>
    </recommendedName>
</protein>
<keyword evidence="4 6" id="KW-0833">Ubl conjugation pathway</keyword>
<sequence>MATDYSKLPNISAQGTWTVSSTKHGFGIENLHDGNVETFWQSDGHQPHSISVQFPKRHQIHAVSLYLDIDKDESYTPCRVAICAGTNQYDKQLVKDEVFTNEPRGWVDFRLTDIDGPMLMAHFLHIEIPLNYENGKDVRVRMVRVLGPPPSEEKFRREHILPYTSQEFYMYESLR</sequence>
<gene>
    <name evidence="8" type="primary">ANAPC10</name>
    <name evidence="8" type="ORF">GGI25_005266</name>
</gene>
<dbReference type="GO" id="GO:0070979">
    <property type="term" value="P:protein K11-linked ubiquitination"/>
    <property type="evidence" value="ECO:0007669"/>
    <property type="project" value="TreeGrafter"/>
</dbReference>
<organism evidence="8 9">
    <name type="scientific">Coemansia spiralis</name>
    <dbReference type="NCBI Taxonomy" id="417178"/>
    <lineage>
        <taxon>Eukaryota</taxon>
        <taxon>Fungi</taxon>
        <taxon>Fungi incertae sedis</taxon>
        <taxon>Zoopagomycota</taxon>
        <taxon>Kickxellomycotina</taxon>
        <taxon>Kickxellomycetes</taxon>
        <taxon>Kickxellales</taxon>
        <taxon>Kickxellaceae</taxon>
        <taxon>Coemansia</taxon>
    </lineage>
</organism>
<comment type="caution">
    <text evidence="8">The sequence shown here is derived from an EMBL/GenBank/DDBJ whole genome shotgun (WGS) entry which is preliminary data.</text>
</comment>
<dbReference type="PANTHER" id="PTHR12936:SF0">
    <property type="entry name" value="ANAPHASE-PROMOTING COMPLEX SUBUNIT 10"/>
    <property type="match status" value="1"/>
</dbReference>
<dbReference type="InterPro" id="IPR008979">
    <property type="entry name" value="Galactose-bd-like_sf"/>
</dbReference>
<dbReference type="EMBL" id="JANBTW010000090">
    <property type="protein sequence ID" value="KAJ2672026.1"/>
    <property type="molecule type" value="Genomic_DNA"/>
</dbReference>
<evidence type="ECO:0000313" key="9">
    <source>
        <dbReference type="Proteomes" id="UP001151518"/>
    </source>
</evidence>
<evidence type="ECO:0000259" key="7">
    <source>
        <dbReference type="PROSITE" id="PS51284"/>
    </source>
</evidence>
<dbReference type="PIRSF" id="PIRSF028841">
    <property type="entry name" value="APC10_sub"/>
    <property type="match status" value="1"/>
</dbReference>
<dbReference type="PANTHER" id="PTHR12936">
    <property type="entry name" value="ANAPHASE-PROMOTING COMPLEX 10"/>
    <property type="match status" value="1"/>
</dbReference>
<dbReference type="AlphaFoldDB" id="A0A9W8FYW4"/>
<dbReference type="Proteomes" id="UP001151518">
    <property type="component" value="Unassembled WGS sequence"/>
</dbReference>
<reference evidence="8" key="1">
    <citation type="submission" date="2022-07" db="EMBL/GenBank/DDBJ databases">
        <title>Phylogenomic reconstructions and comparative analyses of Kickxellomycotina fungi.</title>
        <authorList>
            <person name="Reynolds N.K."/>
            <person name="Stajich J.E."/>
            <person name="Barry K."/>
            <person name="Grigoriev I.V."/>
            <person name="Crous P."/>
            <person name="Smith M.E."/>
        </authorList>
    </citation>
    <scope>NUCLEOTIDE SEQUENCE</scope>
    <source>
        <strain evidence="8">NRRL 3115</strain>
    </source>
</reference>
<keyword evidence="5 6" id="KW-0131">Cell cycle</keyword>